<organism evidence="1 2">
    <name type="scientific">Lacipirellula parvula</name>
    <dbReference type="NCBI Taxonomy" id="2650471"/>
    <lineage>
        <taxon>Bacteria</taxon>
        <taxon>Pseudomonadati</taxon>
        <taxon>Planctomycetota</taxon>
        <taxon>Planctomycetia</taxon>
        <taxon>Pirellulales</taxon>
        <taxon>Lacipirellulaceae</taxon>
        <taxon>Lacipirellula</taxon>
    </lineage>
</organism>
<evidence type="ECO:0000313" key="2">
    <source>
        <dbReference type="Proteomes" id="UP000326837"/>
    </source>
</evidence>
<keyword evidence="2" id="KW-1185">Reference proteome</keyword>
<evidence type="ECO:0000313" key="1">
    <source>
        <dbReference type="EMBL" id="BBO30832.1"/>
    </source>
</evidence>
<gene>
    <name evidence="1" type="ORF">PLANPX_0444</name>
</gene>
<protein>
    <submittedName>
        <fullName evidence="1">Uncharacterized protein</fullName>
    </submittedName>
</protein>
<dbReference type="Proteomes" id="UP000326837">
    <property type="component" value="Chromosome"/>
</dbReference>
<sequence length="40" mass="4645">MLVAQLEKRCHCRCCWRVNGSNKATEVNTIYRFTEAAVKD</sequence>
<dbReference type="EMBL" id="AP021861">
    <property type="protein sequence ID" value="BBO30832.1"/>
    <property type="molecule type" value="Genomic_DNA"/>
</dbReference>
<reference evidence="2" key="1">
    <citation type="submission" date="2019-10" db="EMBL/GenBank/DDBJ databases">
        <title>Lacipirellula parvula gen. nov., sp. nov., representing a lineage of planctomycetes widespread in freshwater anoxic habitats, and description of the family Lacipirellulaceae.</title>
        <authorList>
            <person name="Dedysh S.N."/>
            <person name="Kulichevskaya I.S."/>
            <person name="Beletsky A.V."/>
            <person name="Rakitin A.L."/>
            <person name="Mardanov A.V."/>
            <person name="Ivanova A.A."/>
            <person name="Saltykova V.X."/>
            <person name="Rijpstra W.I.C."/>
            <person name="Sinninghe Damste J.S."/>
            <person name="Ravin N.V."/>
        </authorList>
    </citation>
    <scope>NUCLEOTIDE SEQUENCE [LARGE SCALE GENOMIC DNA]</scope>
    <source>
        <strain evidence="2">PX69</strain>
    </source>
</reference>
<accession>A0A5K7X4U0</accession>
<proteinExistence type="predicted"/>
<dbReference type="AlphaFoldDB" id="A0A5K7X4U0"/>
<name>A0A5K7X4U0_9BACT</name>
<dbReference type="KEGG" id="lpav:PLANPX_0444"/>